<dbReference type="EMBL" id="SGIT01000005">
    <property type="protein sequence ID" value="RZF58148.1"/>
    <property type="molecule type" value="Genomic_DNA"/>
</dbReference>
<proteinExistence type="predicted"/>
<feature type="region of interest" description="Disordered" evidence="1">
    <location>
        <begin position="29"/>
        <end position="48"/>
    </location>
</feature>
<organism evidence="2 3">
    <name type="scientific">Sphingobacterium corticibacterium</name>
    <dbReference type="NCBI Taxonomy" id="2484746"/>
    <lineage>
        <taxon>Bacteria</taxon>
        <taxon>Pseudomonadati</taxon>
        <taxon>Bacteroidota</taxon>
        <taxon>Sphingobacteriia</taxon>
        <taxon>Sphingobacteriales</taxon>
        <taxon>Sphingobacteriaceae</taxon>
        <taxon>Sphingobacterium</taxon>
    </lineage>
</organism>
<evidence type="ECO:0000256" key="1">
    <source>
        <dbReference type="SAM" id="MobiDB-lite"/>
    </source>
</evidence>
<gene>
    <name evidence="2" type="ORF">EWE74_19025</name>
</gene>
<dbReference type="OrthoDB" id="793629at2"/>
<evidence type="ECO:0000313" key="3">
    <source>
        <dbReference type="Proteomes" id="UP000292855"/>
    </source>
</evidence>
<dbReference type="RefSeq" id="WP_130143251.1">
    <property type="nucleotide sequence ID" value="NZ_SGIT01000005.1"/>
</dbReference>
<protein>
    <submittedName>
        <fullName evidence="2">Uncharacterized protein</fullName>
    </submittedName>
</protein>
<reference evidence="2 3" key="1">
    <citation type="submission" date="2019-02" db="EMBL/GenBank/DDBJ databases">
        <authorList>
            <person name="Li Y."/>
        </authorList>
    </citation>
    <scope>NUCLEOTIDE SEQUENCE [LARGE SCALE GENOMIC DNA]</scope>
    <source>
        <strain evidence="2 3">30C10-4-7</strain>
    </source>
</reference>
<accession>A0A4V2DBI9</accession>
<keyword evidence="3" id="KW-1185">Reference proteome</keyword>
<evidence type="ECO:0000313" key="2">
    <source>
        <dbReference type="EMBL" id="RZF58148.1"/>
    </source>
</evidence>
<name>A0A4V2DBI9_9SPHI</name>
<comment type="caution">
    <text evidence="2">The sequence shown here is derived from an EMBL/GenBank/DDBJ whole genome shotgun (WGS) entry which is preliminary data.</text>
</comment>
<sequence>MENFLPALLIIGGIIYKIYTEYQKEQEKARRRMPQVPPPTPPVTYEQQPKPIVIEPTTFIPIPTKKAERLRDIPKEVKKTTDGRLAEVNRKKAAMKVVPEIEEEEDVVPFDLRQAVIQSAILNRPYQ</sequence>
<dbReference type="Proteomes" id="UP000292855">
    <property type="component" value="Unassembled WGS sequence"/>
</dbReference>
<dbReference type="AlphaFoldDB" id="A0A4V2DBI9"/>